<dbReference type="Proteomes" id="UP000308181">
    <property type="component" value="Unassembled WGS sequence"/>
</dbReference>
<organism evidence="1 2">
    <name type="scientific">Pedobacter cryophilus</name>
    <dbReference type="NCBI Taxonomy" id="2571271"/>
    <lineage>
        <taxon>Bacteria</taxon>
        <taxon>Pseudomonadati</taxon>
        <taxon>Bacteroidota</taxon>
        <taxon>Sphingobacteriia</taxon>
        <taxon>Sphingobacteriales</taxon>
        <taxon>Sphingobacteriaceae</taxon>
        <taxon>Pedobacter</taxon>
    </lineage>
</organism>
<dbReference type="EMBL" id="SWBP01000001">
    <property type="protein sequence ID" value="TKC00739.1"/>
    <property type="molecule type" value="Genomic_DNA"/>
</dbReference>
<gene>
    <name evidence="1" type="ORF">FA046_03420</name>
</gene>
<protein>
    <submittedName>
        <fullName evidence="1">Uncharacterized protein</fullName>
    </submittedName>
</protein>
<name>A0A4U1C5R9_9SPHI</name>
<evidence type="ECO:0000313" key="2">
    <source>
        <dbReference type="Proteomes" id="UP000308181"/>
    </source>
</evidence>
<comment type="caution">
    <text evidence="1">The sequence shown here is derived from an EMBL/GenBank/DDBJ whole genome shotgun (WGS) entry which is preliminary data.</text>
</comment>
<proteinExistence type="predicted"/>
<evidence type="ECO:0000313" key="1">
    <source>
        <dbReference type="EMBL" id="TKC00739.1"/>
    </source>
</evidence>
<accession>A0A4U1C5R9</accession>
<keyword evidence="2" id="KW-1185">Reference proteome</keyword>
<reference evidence="1 2" key="1">
    <citation type="submission" date="2019-04" db="EMBL/GenBank/DDBJ databases">
        <title>Pedobacter sp. AR-3-17 sp. nov., isolated from Arctic soil.</title>
        <authorList>
            <person name="Dahal R.H."/>
            <person name="Kim D.-U."/>
        </authorList>
    </citation>
    <scope>NUCLEOTIDE SEQUENCE [LARGE SCALE GENOMIC DNA]</scope>
    <source>
        <strain evidence="1 2">AR-3-17</strain>
    </source>
</reference>
<dbReference type="Pfam" id="PF19765">
    <property type="entry name" value="DUF6252"/>
    <property type="match status" value="1"/>
</dbReference>
<dbReference type="InterPro" id="IPR046219">
    <property type="entry name" value="DUF6252"/>
</dbReference>
<dbReference type="AlphaFoldDB" id="A0A4U1C5R9"/>
<dbReference type="OrthoDB" id="949867at2"/>
<sequence>MKYLKPLIFLLFLSFLLFTGMQCKKEETGINALPPATQEGKNTFGFLLNGEVWVPKTPLLKQRLDLTYDPGYLNGSFGIIANRYISEKDIMELAIGSTGVNKTGTYQFSTASKNIIYYDSKSNCYYLDDTTISGSLTITKLDLTNKFISGTFNFKLVKSGCSIIDATEGRFDIKIE</sequence>
<dbReference type="RefSeq" id="WP_136824945.1">
    <property type="nucleotide sequence ID" value="NZ_SWBP01000001.1"/>
</dbReference>